<evidence type="ECO:0000313" key="16">
    <source>
        <dbReference type="Proteomes" id="UP000632273"/>
    </source>
</evidence>
<keyword evidence="10" id="KW-0862">Zinc</keyword>
<evidence type="ECO:0000256" key="6">
    <source>
        <dbReference type="ARBA" id="ARBA00022438"/>
    </source>
</evidence>
<evidence type="ECO:0000256" key="3">
    <source>
        <dbReference type="ARBA" id="ARBA00010136"/>
    </source>
</evidence>
<evidence type="ECO:0000256" key="4">
    <source>
        <dbReference type="ARBA" id="ARBA00012564"/>
    </source>
</evidence>
<dbReference type="InterPro" id="IPR014782">
    <property type="entry name" value="Peptidase_M1_dom"/>
</dbReference>
<gene>
    <name evidence="15" type="ORF">GCM10011383_36170</name>
</gene>
<evidence type="ECO:0000259" key="13">
    <source>
        <dbReference type="Pfam" id="PF01433"/>
    </source>
</evidence>
<feature type="domain" description="Aminopeptidase N-like N-terminal" evidence="14">
    <location>
        <begin position="42"/>
        <end position="231"/>
    </location>
</feature>
<dbReference type="GO" id="GO:0004177">
    <property type="term" value="F:aminopeptidase activity"/>
    <property type="evidence" value="ECO:0007669"/>
    <property type="project" value="UniProtKB-KW"/>
</dbReference>
<feature type="domain" description="Peptidase M1 membrane alanine aminopeptidase" evidence="13">
    <location>
        <begin position="269"/>
        <end position="477"/>
    </location>
</feature>
<dbReference type="InterPro" id="IPR011989">
    <property type="entry name" value="ARM-like"/>
</dbReference>
<sequence length="820" mass="91718">MKKLCLLVVAATIGASALAQQPSSAAASSYRATPTKVNALVHTKLEVRFDYAKRYLYGKEWVTLRPHGYATDSLRLDAKGMDIKTVALVQNDKQLPLKYDYNQQQLLINLGRAVKVGESYTIYLEYTAKPDELKVQGSAAISDARGLYFINPDSTVAGKPVQIWTQGESESNSAWFPTIDKPNQKTTSEISMTVPSKYVTLSNGKLVSQTPAGAGLRTDTWKMDQPHAPYLVMMAVGDFRITKDQWRGKEVSYYLEPQYAAQAKQVFGKTPQMLEFFSKKLGVEFPWNKYSQIVVRDYVSGAMENTTASLFGEQAQGTARELLDWEYAGVEREIAHELFHHWFGDYVSCESWSNLTVNESFANFCETIWAEHAYGTDAAEAQGYRSLSTYFRNPANFTKPLVRFQYADKEDMFDAVTYQKGGNILNMLRVYLGNEVFFKGLNLYLRQNAFGNGEAQQLRLALEEASGQDLNWFFNQWYYRAGHPIVTIDYRWDAARKMEEVTIKQTQAGQPFTLPLKVDVYVNGKPERHAVWLREAVTTLQLPAAAKPDLVNVDAEKVLVWQKTDNKTLAEYAYQYAHAPRYLDRLEALKASKEKQTDKLARQTIVAGLSDKFFNIRVAAIENLDVKNSATRKAAAPTLQKLALADSSVKVQAEALKALAEYRSKRYEKVFAQALRSQSYAVQGAGLEGLAAIDRKEALAQANALEADSKGALIQAIVGVYGQSGEVSKWPFVLARFDAGSPNDRFNMLPGFSALLGRVQDPEAFAQGVRRIKDMAVKYKPYGIDKQLLPLLESLKSDKAGNAAAQQVVEQAMNEIQAAK</sequence>
<dbReference type="Gene3D" id="1.25.10.10">
    <property type="entry name" value="Leucine-rich Repeat Variant"/>
    <property type="match status" value="1"/>
</dbReference>
<comment type="caution">
    <text evidence="15">The sequence shown here is derived from an EMBL/GenBank/DDBJ whole genome shotgun (WGS) entry which is preliminary data.</text>
</comment>
<keyword evidence="7" id="KW-0645">Protease</keyword>
<evidence type="ECO:0000313" key="15">
    <source>
        <dbReference type="EMBL" id="GGF21277.1"/>
    </source>
</evidence>
<evidence type="ECO:0000259" key="14">
    <source>
        <dbReference type="Pfam" id="PF17900"/>
    </source>
</evidence>
<protein>
    <recommendedName>
        <fullName evidence="5">Aminopeptidase N</fullName>
        <ecNumber evidence="4">3.4.11.2</ecNumber>
    </recommendedName>
</protein>
<evidence type="ECO:0000256" key="1">
    <source>
        <dbReference type="ARBA" id="ARBA00000098"/>
    </source>
</evidence>
<dbReference type="PANTHER" id="PTHR11533">
    <property type="entry name" value="PROTEASE M1 ZINC METALLOPROTEASE"/>
    <property type="match status" value="1"/>
</dbReference>
<dbReference type="SUPFAM" id="SSF63737">
    <property type="entry name" value="Leukotriene A4 hydrolase N-terminal domain"/>
    <property type="match status" value="1"/>
</dbReference>
<dbReference type="SUPFAM" id="SSF55486">
    <property type="entry name" value="Metalloproteases ('zincins'), catalytic domain"/>
    <property type="match status" value="1"/>
</dbReference>
<evidence type="ECO:0000256" key="5">
    <source>
        <dbReference type="ARBA" id="ARBA00015611"/>
    </source>
</evidence>
<dbReference type="SUPFAM" id="SSF48371">
    <property type="entry name" value="ARM repeat"/>
    <property type="match status" value="1"/>
</dbReference>
<dbReference type="Gene3D" id="1.10.390.10">
    <property type="entry name" value="Neutral Protease Domain 2"/>
    <property type="match status" value="1"/>
</dbReference>
<dbReference type="PRINTS" id="PR00756">
    <property type="entry name" value="ALADIPTASE"/>
</dbReference>
<dbReference type="Proteomes" id="UP000632273">
    <property type="component" value="Unassembled WGS sequence"/>
</dbReference>
<dbReference type="Pfam" id="PF17900">
    <property type="entry name" value="Peptidase_M1_N"/>
    <property type="match status" value="1"/>
</dbReference>
<proteinExistence type="inferred from homology"/>
<comment type="catalytic activity">
    <reaction evidence="1">
        <text>Release of an N-terminal amino acid, Xaa-|-Yaa- from a peptide, amide or arylamide. Xaa is preferably Ala, but may be most amino acids including Pro (slow action). When a terminal hydrophobic residue is followed by a prolyl residue, the two may be released as an intact Xaa-Pro dipeptide.</text>
        <dbReference type="EC" id="3.4.11.2"/>
    </reaction>
</comment>
<dbReference type="InterPro" id="IPR045357">
    <property type="entry name" value="Aminopeptidase_N-like_N"/>
</dbReference>
<feature type="chain" id="PRO_5046653000" description="Aminopeptidase N" evidence="12">
    <location>
        <begin position="20"/>
        <end position="820"/>
    </location>
</feature>
<evidence type="ECO:0000256" key="2">
    <source>
        <dbReference type="ARBA" id="ARBA00001947"/>
    </source>
</evidence>
<keyword evidence="11" id="KW-0482">Metalloprotease</keyword>
<feature type="signal peptide" evidence="12">
    <location>
        <begin position="1"/>
        <end position="19"/>
    </location>
</feature>
<keyword evidence="6 15" id="KW-0031">Aminopeptidase</keyword>
<keyword evidence="9" id="KW-0378">Hydrolase</keyword>
<dbReference type="InterPro" id="IPR001930">
    <property type="entry name" value="Peptidase_M1"/>
</dbReference>
<dbReference type="InterPro" id="IPR042097">
    <property type="entry name" value="Aminopeptidase_N-like_N_sf"/>
</dbReference>
<name>A0ABQ1UN77_9BACT</name>
<keyword evidence="12" id="KW-0732">Signal</keyword>
<evidence type="ECO:0000256" key="11">
    <source>
        <dbReference type="ARBA" id="ARBA00023049"/>
    </source>
</evidence>
<dbReference type="EMBL" id="BMHT01000007">
    <property type="protein sequence ID" value="GGF21277.1"/>
    <property type="molecule type" value="Genomic_DNA"/>
</dbReference>
<keyword evidence="16" id="KW-1185">Reference proteome</keyword>
<accession>A0ABQ1UN77</accession>
<dbReference type="InterPro" id="IPR050344">
    <property type="entry name" value="Peptidase_M1_aminopeptidases"/>
</dbReference>
<dbReference type="Gene3D" id="2.60.40.1730">
    <property type="entry name" value="tricorn interacting facor f3 domain"/>
    <property type="match status" value="1"/>
</dbReference>
<dbReference type="RefSeq" id="WP_188815459.1">
    <property type="nucleotide sequence ID" value="NZ_BMHT01000007.1"/>
</dbReference>
<evidence type="ECO:0000256" key="8">
    <source>
        <dbReference type="ARBA" id="ARBA00022723"/>
    </source>
</evidence>
<organism evidence="15 16">
    <name type="scientific">Hymenobacter cavernae</name>
    <dbReference type="NCBI Taxonomy" id="2044852"/>
    <lineage>
        <taxon>Bacteria</taxon>
        <taxon>Pseudomonadati</taxon>
        <taxon>Bacteroidota</taxon>
        <taxon>Cytophagia</taxon>
        <taxon>Cytophagales</taxon>
        <taxon>Hymenobacteraceae</taxon>
        <taxon>Hymenobacter</taxon>
    </lineage>
</organism>
<dbReference type="Pfam" id="PF01433">
    <property type="entry name" value="Peptidase_M1"/>
    <property type="match status" value="1"/>
</dbReference>
<dbReference type="PANTHER" id="PTHR11533:SF174">
    <property type="entry name" value="PUROMYCIN-SENSITIVE AMINOPEPTIDASE-RELATED"/>
    <property type="match status" value="1"/>
</dbReference>
<evidence type="ECO:0000256" key="10">
    <source>
        <dbReference type="ARBA" id="ARBA00022833"/>
    </source>
</evidence>
<reference evidence="16" key="1">
    <citation type="journal article" date="2019" name="Int. J. Syst. Evol. Microbiol.">
        <title>The Global Catalogue of Microorganisms (GCM) 10K type strain sequencing project: providing services to taxonomists for standard genome sequencing and annotation.</title>
        <authorList>
            <consortium name="The Broad Institute Genomics Platform"/>
            <consortium name="The Broad Institute Genome Sequencing Center for Infectious Disease"/>
            <person name="Wu L."/>
            <person name="Ma J."/>
        </authorList>
    </citation>
    <scope>NUCLEOTIDE SEQUENCE [LARGE SCALE GENOMIC DNA]</scope>
    <source>
        <strain evidence="16">CGMCC 1.15197</strain>
    </source>
</reference>
<comment type="cofactor">
    <cofactor evidence="2">
        <name>Zn(2+)</name>
        <dbReference type="ChEBI" id="CHEBI:29105"/>
    </cofactor>
</comment>
<dbReference type="CDD" id="cd09603">
    <property type="entry name" value="M1_APN_like"/>
    <property type="match status" value="1"/>
</dbReference>
<evidence type="ECO:0000256" key="7">
    <source>
        <dbReference type="ARBA" id="ARBA00022670"/>
    </source>
</evidence>
<evidence type="ECO:0000256" key="12">
    <source>
        <dbReference type="SAM" id="SignalP"/>
    </source>
</evidence>
<keyword evidence="8" id="KW-0479">Metal-binding</keyword>
<comment type="similarity">
    <text evidence="3">Belongs to the peptidase M1 family.</text>
</comment>
<evidence type="ECO:0000256" key="9">
    <source>
        <dbReference type="ARBA" id="ARBA00022801"/>
    </source>
</evidence>
<dbReference type="InterPro" id="IPR016024">
    <property type="entry name" value="ARM-type_fold"/>
</dbReference>
<dbReference type="InterPro" id="IPR027268">
    <property type="entry name" value="Peptidase_M4/M1_CTD_sf"/>
</dbReference>
<dbReference type="EC" id="3.4.11.2" evidence="4"/>